<proteinExistence type="predicted"/>
<protein>
    <submittedName>
        <fullName evidence="2">Uncharacterized protein</fullName>
    </submittedName>
</protein>
<dbReference type="EMBL" id="JWZX01002196">
    <property type="protein sequence ID" value="KOO30604.1"/>
    <property type="molecule type" value="Genomic_DNA"/>
</dbReference>
<sequence length="2407" mass="273848">MEESGGQVELECYPFTFSPLLLFSSDGYFDKGHSNYNSVAQFFSSCLEVDMLNNVLYDRKNMLYEDLLEHVTEHQMLVTCCIDAHFTAFQVLGKHSLIFYDPLKPSLGYISKPEEFKKFVLFMMLKCGYGDNTHIQENKNHYTGDNSNPTRRTIYNLWRNINKIDGPDSLSEVRLKPLGLNLNRWLLINGRRDPRAMSTQLTGNTCYFQTFLFAVLCKVGCTELHGDLQSVDVRYPDKLRDATSAMSRLLLEFFVEHRSGGGAGAAAAASATKGPSSTLLLRPLSNSNLVCDFHRYRHASYFGVFTGYLEELGLPVPDYELQHSRTLQYYRETKMLHTYARCQLMGEVASSLNTKSLQSVCQIEEGVFKLARSNYYKYRAANLMFGFYSNITGDIGCFAEFNSLRKNQLLAFYEELAPHVRQCVGAKRAINKYRDYYFMAQFEIGQRELVDLHHYTYEIDLVSMAGKKHFDDKAVLARVHAVNELLVGKTYFSTQKLPDYDKFLTLAKFQASKHYEFFLESFMSAAFFNEFVGLGLSPFVPAEKEVNALTQTAWYSVDMMSKQSWRQEYEFEKECINQMARSTLRSHQSTFGASQDLEQKYTIAIHVGQGHTYSKYNTLMHFLSLAEGYWHNPDLNATQVFGKDIRALLAISCQKIFFEPGHSFYHYGPIEAPSVGYGRNDMDLAVATSVGEAMPYVSREKRGSKHIVALTDRVYEYNYLRSLIVGLFSRAAGVRFKSDDIVINLCLLSLLIDFGLAEDYASLLNLPLLQSLRAASGDGATSARGIRTGGASSSSRSDGGGGAARSVDKRQLQVEVSNWINEFDKKNQADLVVTRLRVEELLFEASYKFIVNKNFSVNSKTFELIRCLNADPANQQYVLMCKLYVSLCQINKSVEVDYYKVRCNGDYRIIIPRNFSKATSEYLAHLTEQYTFSEKGGLVLYGELAVFDVRPLQPEIHLHVVRFDAATPVQSMVKYIEISNVLRAVDSSLLVAPTRRTSETLAAHLDQYLIFIADNALLVEVNAASETRIRINRIAVQVATIFFNEAISFIPCFKYADSEDVILFTSRNIHYLVDKAGQFNENYYGMKHELIELITSEQILIDLNDEHVFKTCKLSELRTESKTVVFFPDYLLQVQSQQQLINLLDLAIYIRNVSFFILVLVYLRRASIRLGFIEKENGVVKITGPWKEAIRYALQLSSNPQYDAIFERQFFDLRQHADRPLTEFIDVLCENFTRYQRFAEGAYQIVPTDKQKAFLHHILTADACFHFSEVGSGKTKVILPLLCQLFLSNNVEAHERLSRGGAPKHVLVVLVPEHLVPDARAQVFRYCLSLNFKQEYRVYDDIMALLHEDVQLVPNATGRFGLQRPAAGGAARPMKQIFISSFNQFKKALTYDEICAKVRPHREHFLIVVDEVDDFLDADKLVFNICSNKANAFSKGTLERYFEVSRAVYHGRPLPDELRGPSTANPEYWTELHAKLASIHVEIQDKSRSINKSFGIFNEQTLRHCTTNIAQDIEGYRSLIARPYASVNRAMPGSYYSDVERTIYLTYYILMEDVAKYDDLFQQERKFISFEYWQQHLHFLDYDGLVYGHTSLSALVLKHPETRDGLMRYLYEIILRRMEIRDRSRSVNSIDVIFNFDCIGFTGTPFIDNYPTFAFLRSRREDAIPDMIDRSFYVYASEQLPTDAFKERFQRFQGKNSNVLVEYVHSAFMQGGLDELAILATVLEREAEQWLTDLARTMQLAKREGRESAGSIESEGEVGRVRSQVRSQLSGAKPCAESMTDEGGAEASLAGFNVLVDLCGVFKKTTIHEVRDLLVRHFGSDRFHFLYHIDQADGADRVLYMDSDNDVQFDEEFYKHLCKTYGAALRERVFFFVDNRNVIGKDVPFQLAYQKQFGRPLFFKSVVLAHDVDDFSKIWQAMGRSRTMNATRFSIYKSGLEVGCGAVVSTGMLEVAGSASRADALPPAPSGYVDIKELALTRQLYVHNCDRKMAGNLSSIYQTLVSLFNLSQDKFYFADEIVNVFLEKMEMTIGAKVAKHEGNLSRAICGTSAPLSMLTHILATKFSRSAVPAVSRAVLSPAVVQTLLRHIVTMKFEQRKALSGDVHDEFLRHLSGDVEGTMEISYTKQQQKQKQKQQNKSHDADTMQAFDKRNQLSLLAESDNYFHDTLIPSADKPKLWLGLPLAKPIFKVRYTVKGERRYINLFPTVQFLYSHHIMAEYISSEVRELAAEIETSSAPRVREQFLRTVDDIAQADVTKGLGGGGTSGGGSSSGAAALDVQVLASHVRQTPQYTLAGVRPGVYLLGMKDQFNPHDLPSHPLANDIQFVADELGFVLVDKTGAKGKGVDAFGPYFVEQYILMELLSKQEVAQTVLDYYVQQKEKLQRGVERYSEQQGKGFICWRFFEEYRGK</sequence>
<evidence type="ECO:0000313" key="2">
    <source>
        <dbReference type="EMBL" id="KOO30604.1"/>
    </source>
</evidence>
<name>A0A0M0JVP1_9EUKA</name>
<feature type="compositionally biased region" description="Low complexity" evidence="1">
    <location>
        <begin position="782"/>
        <end position="797"/>
    </location>
</feature>
<reference evidence="3" key="1">
    <citation type="journal article" date="2015" name="PLoS Genet.">
        <title>Genome Sequence and Transcriptome Analyses of Chrysochromulina tobin: Metabolic Tools for Enhanced Algal Fitness in the Prominent Order Prymnesiales (Haptophyceae).</title>
        <authorList>
            <person name="Hovde B.T."/>
            <person name="Deodato C.R."/>
            <person name="Hunsperger H.M."/>
            <person name="Ryken S.A."/>
            <person name="Yost W."/>
            <person name="Jha R.K."/>
            <person name="Patterson J."/>
            <person name="Monnat R.J. Jr."/>
            <person name="Barlow S.B."/>
            <person name="Starkenburg S.R."/>
            <person name="Cattolico R.A."/>
        </authorList>
    </citation>
    <scope>NUCLEOTIDE SEQUENCE</scope>
    <source>
        <strain evidence="3">CCMP291</strain>
    </source>
</reference>
<gene>
    <name evidence="2" type="ORF">Ctob_009860</name>
</gene>
<dbReference type="SUPFAM" id="SSF52540">
    <property type="entry name" value="P-loop containing nucleoside triphosphate hydrolases"/>
    <property type="match status" value="1"/>
</dbReference>
<dbReference type="Gene3D" id="3.40.50.300">
    <property type="entry name" value="P-loop containing nucleotide triphosphate hydrolases"/>
    <property type="match status" value="1"/>
</dbReference>
<organism evidence="2 3">
    <name type="scientific">Chrysochromulina tobinii</name>
    <dbReference type="NCBI Taxonomy" id="1460289"/>
    <lineage>
        <taxon>Eukaryota</taxon>
        <taxon>Haptista</taxon>
        <taxon>Haptophyta</taxon>
        <taxon>Prymnesiophyceae</taxon>
        <taxon>Prymnesiales</taxon>
        <taxon>Chrysochromulinaceae</taxon>
        <taxon>Chrysochromulina</taxon>
    </lineage>
</organism>
<evidence type="ECO:0000313" key="3">
    <source>
        <dbReference type="Proteomes" id="UP000037460"/>
    </source>
</evidence>
<comment type="caution">
    <text evidence="2">The sequence shown here is derived from an EMBL/GenBank/DDBJ whole genome shotgun (WGS) entry which is preliminary data.</text>
</comment>
<dbReference type="Proteomes" id="UP000037460">
    <property type="component" value="Unassembled WGS sequence"/>
</dbReference>
<dbReference type="OrthoDB" id="201470at2759"/>
<keyword evidence="3" id="KW-1185">Reference proteome</keyword>
<accession>A0A0M0JVP1</accession>
<feature type="region of interest" description="Disordered" evidence="1">
    <location>
        <begin position="779"/>
        <end position="808"/>
    </location>
</feature>
<dbReference type="InterPro" id="IPR027417">
    <property type="entry name" value="P-loop_NTPase"/>
</dbReference>
<evidence type="ECO:0000256" key="1">
    <source>
        <dbReference type="SAM" id="MobiDB-lite"/>
    </source>
</evidence>